<keyword evidence="1" id="KW-0646">Protease inhibitor</keyword>
<dbReference type="PANTHER" id="PTHR10083">
    <property type="entry name" value="KUNITZ-TYPE PROTEASE INHIBITOR-RELATED"/>
    <property type="match status" value="1"/>
</dbReference>
<dbReference type="SMART" id="SM00131">
    <property type="entry name" value="KU"/>
    <property type="match status" value="2"/>
</dbReference>
<sequence length="279" mass="32854">MKKALRVLILVCLSSTRWCTSEEEYEEQDRCYQEADSGRCKAAVPRWFYNTSSKRCMTFLFGGCDSGENNFYNKSDCNQCCRDPIYGNCAVRPNGKNCSGPLKEKVRFNPDNQTCELYRTNCQDEDNSFKNMRDCYKRCGEFVVNPCILPIEPAGKRYRCNTGTIFRYGYNPQTQKCEKFQWSSCAGNINSFKTRKDAGKPANSPCLLKTEYHRWRVFRSYFYDADHDSCNKTRTFLRKQYWPKENRFPNTQTCFKECMPDHSAARTDKPSDQYWRMFK</sequence>
<dbReference type="Gene3D" id="4.10.410.10">
    <property type="entry name" value="Pancreatic trypsin inhibitor Kunitz domain"/>
    <property type="match status" value="2"/>
</dbReference>
<feature type="chain" id="PRO_5012330067" evidence="4">
    <location>
        <begin position="22"/>
        <end position="279"/>
    </location>
</feature>
<accession>A0A224Y242</accession>
<dbReference type="InterPro" id="IPR050098">
    <property type="entry name" value="TFPI/VKTCI-like"/>
</dbReference>
<dbReference type="PRINTS" id="PR00759">
    <property type="entry name" value="BASICPTASE"/>
</dbReference>
<dbReference type="Pfam" id="PF00014">
    <property type="entry name" value="Kunitz_BPTI"/>
    <property type="match status" value="2"/>
</dbReference>
<evidence type="ECO:0000313" key="6">
    <source>
        <dbReference type="EMBL" id="MAA11606.1"/>
    </source>
</evidence>
<keyword evidence="3" id="KW-1015">Disulfide bond</keyword>
<dbReference type="PROSITE" id="PS00280">
    <property type="entry name" value="BPTI_KUNITZ_1"/>
    <property type="match status" value="1"/>
</dbReference>
<dbReference type="CDD" id="cd00109">
    <property type="entry name" value="Kunitz-type"/>
    <property type="match status" value="2"/>
</dbReference>
<feature type="domain" description="BPTI/Kunitz inhibitor" evidence="5">
    <location>
        <begin position="31"/>
        <end position="81"/>
    </location>
</feature>
<feature type="signal peptide" evidence="4">
    <location>
        <begin position="1"/>
        <end position="21"/>
    </location>
</feature>
<dbReference type="PROSITE" id="PS50279">
    <property type="entry name" value="BPTI_KUNITZ_2"/>
    <property type="match status" value="2"/>
</dbReference>
<evidence type="ECO:0000256" key="3">
    <source>
        <dbReference type="ARBA" id="ARBA00023157"/>
    </source>
</evidence>
<proteinExistence type="predicted"/>
<evidence type="ECO:0000256" key="2">
    <source>
        <dbReference type="ARBA" id="ARBA00022900"/>
    </source>
</evidence>
<evidence type="ECO:0000256" key="4">
    <source>
        <dbReference type="SAM" id="SignalP"/>
    </source>
</evidence>
<dbReference type="GO" id="GO:0005615">
    <property type="term" value="C:extracellular space"/>
    <property type="evidence" value="ECO:0007669"/>
    <property type="project" value="TreeGrafter"/>
</dbReference>
<dbReference type="InterPro" id="IPR020901">
    <property type="entry name" value="Prtase_inh_Kunz-CS"/>
</dbReference>
<evidence type="ECO:0000259" key="5">
    <source>
        <dbReference type="PROSITE" id="PS50279"/>
    </source>
</evidence>
<dbReference type="PANTHER" id="PTHR10083:SF374">
    <property type="entry name" value="BPTI_KUNITZ INHIBITOR DOMAIN-CONTAINING PROTEIN"/>
    <property type="match status" value="1"/>
</dbReference>
<dbReference type="GO" id="GO:0004867">
    <property type="term" value="F:serine-type endopeptidase inhibitor activity"/>
    <property type="evidence" value="ECO:0007669"/>
    <property type="project" value="UniProtKB-KW"/>
</dbReference>
<dbReference type="InterPro" id="IPR002223">
    <property type="entry name" value="Kunitz_BPTI"/>
</dbReference>
<keyword evidence="4" id="KW-0732">Signal</keyword>
<evidence type="ECO:0000256" key="1">
    <source>
        <dbReference type="ARBA" id="ARBA00022690"/>
    </source>
</evidence>
<keyword evidence="2" id="KW-0722">Serine protease inhibitor</keyword>
<dbReference type="InterPro" id="IPR036880">
    <property type="entry name" value="Kunitz_BPTI_sf"/>
</dbReference>
<dbReference type="AlphaFoldDB" id="A0A224Y242"/>
<reference evidence="6" key="1">
    <citation type="journal article" date="2017" name="Parasit. Vectors">
        <title>Sialotranscriptomics of Rhipicephalus zambeziensis reveals intricate expression profiles of secretory proteins and suggests tight temporal transcriptional regulation during blood-feeding.</title>
        <authorList>
            <person name="de Castro M.H."/>
            <person name="de Klerk D."/>
            <person name="Pienaar R."/>
            <person name="Rees D.J.G."/>
            <person name="Mans B.J."/>
        </authorList>
    </citation>
    <scope>NUCLEOTIDE SEQUENCE</scope>
    <source>
        <tissue evidence="6">Salivary glands</tissue>
    </source>
</reference>
<dbReference type="EMBL" id="GFPF01000460">
    <property type="protein sequence ID" value="MAA11606.1"/>
    <property type="molecule type" value="Transcribed_RNA"/>
</dbReference>
<dbReference type="SUPFAM" id="SSF57362">
    <property type="entry name" value="BPTI-like"/>
    <property type="match status" value="4"/>
</dbReference>
<feature type="domain" description="BPTI/Kunitz inhibitor" evidence="5">
    <location>
        <begin position="147"/>
        <end position="197"/>
    </location>
</feature>
<name>A0A224Y242_9ACAR</name>
<organism evidence="6">
    <name type="scientific">Rhipicephalus zambeziensis</name>
    <dbReference type="NCBI Taxonomy" id="60191"/>
    <lineage>
        <taxon>Eukaryota</taxon>
        <taxon>Metazoa</taxon>
        <taxon>Ecdysozoa</taxon>
        <taxon>Arthropoda</taxon>
        <taxon>Chelicerata</taxon>
        <taxon>Arachnida</taxon>
        <taxon>Acari</taxon>
        <taxon>Parasitiformes</taxon>
        <taxon>Ixodida</taxon>
        <taxon>Ixodoidea</taxon>
        <taxon>Ixodidae</taxon>
        <taxon>Rhipicephalinae</taxon>
        <taxon>Rhipicephalus</taxon>
        <taxon>Rhipicephalus</taxon>
    </lineage>
</organism>
<protein>
    <submittedName>
        <fullName evidence="6">Pancreatic trypsin inhibitor</fullName>
    </submittedName>
</protein>